<feature type="region of interest" description="Disordered" evidence="1">
    <location>
        <begin position="310"/>
        <end position="330"/>
    </location>
</feature>
<protein>
    <submittedName>
        <fullName evidence="3">Uncharacterized protein</fullName>
    </submittedName>
</protein>
<proteinExistence type="predicted"/>
<feature type="transmembrane region" description="Helical" evidence="2">
    <location>
        <begin position="115"/>
        <end position="133"/>
    </location>
</feature>
<keyword evidence="2" id="KW-0472">Membrane</keyword>
<dbReference type="RefSeq" id="WP_161884621.1">
    <property type="nucleotide sequence ID" value="NZ_CP017146.1"/>
</dbReference>
<dbReference type="KEGG" id="mant:BHD05_00030"/>
<evidence type="ECO:0000256" key="2">
    <source>
        <dbReference type="SAM" id="Phobius"/>
    </source>
</evidence>
<evidence type="ECO:0000256" key="1">
    <source>
        <dbReference type="SAM" id="MobiDB-lite"/>
    </source>
</evidence>
<feature type="transmembrane region" description="Helical" evidence="2">
    <location>
        <begin position="92"/>
        <end position="108"/>
    </location>
</feature>
<evidence type="ECO:0000313" key="4">
    <source>
        <dbReference type="Proteomes" id="UP000464507"/>
    </source>
</evidence>
<keyword evidence="4" id="KW-1185">Reference proteome</keyword>
<feature type="transmembrane region" description="Helical" evidence="2">
    <location>
        <begin position="35"/>
        <end position="54"/>
    </location>
</feature>
<dbReference type="AlphaFoldDB" id="A0A7L5AEK1"/>
<keyword evidence="2" id="KW-1133">Transmembrane helix</keyword>
<dbReference type="Proteomes" id="UP000464507">
    <property type="component" value="Chromosome"/>
</dbReference>
<name>A0A7L5AEK1_9MICO</name>
<keyword evidence="2" id="KW-0812">Transmembrane</keyword>
<organism evidence="3 4">
    <name type="scientific">Marisediminicola antarctica</name>
    <dbReference type="NCBI Taxonomy" id="674079"/>
    <lineage>
        <taxon>Bacteria</taxon>
        <taxon>Bacillati</taxon>
        <taxon>Actinomycetota</taxon>
        <taxon>Actinomycetes</taxon>
        <taxon>Micrococcales</taxon>
        <taxon>Microbacteriaceae</taxon>
        <taxon>Marisediminicola</taxon>
    </lineage>
</organism>
<sequence>MSISIPRYLIVILAAVFSAYHLLLAAVSINVPERMGPYIAAMVLYAIATTASLWPTASTRMPIWMASFNVAVSLAVALLVTSQLPDGPGNSYAAWHTAAIGTLMVITSTRRRQSLAWIGVGALAVQTVVWQGFGALLGVGALGSIVWVAISHALAYSLASAGRDARHYALAEREAAEWRAAQEAHVFERQFRLGQTSRMAVPMLREIVASGGDLSDAQREECLLLEGAIRDEIRGRKLLNDRVRHEVMACRRRGTTVTLLDEGGIDDLSEDELDRVLNHLAEVIGGSKADRIIARTVPHGSETAVTVVGLSSGNDGTSSALGQESDDDDDDEIDLWLEIPRVVERTALTR</sequence>
<gene>
    <name evidence="3" type="ORF">BHD05_00030</name>
</gene>
<feature type="transmembrane region" description="Helical" evidence="2">
    <location>
        <begin position="61"/>
        <end position="80"/>
    </location>
</feature>
<feature type="transmembrane region" description="Helical" evidence="2">
    <location>
        <begin position="139"/>
        <end position="159"/>
    </location>
</feature>
<feature type="compositionally biased region" description="Polar residues" evidence="1">
    <location>
        <begin position="310"/>
        <end position="322"/>
    </location>
</feature>
<evidence type="ECO:0000313" key="3">
    <source>
        <dbReference type="EMBL" id="QHO68272.1"/>
    </source>
</evidence>
<accession>A0A7L5AEK1</accession>
<dbReference type="EMBL" id="CP017146">
    <property type="protein sequence ID" value="QHO68272.1"/>
    <property type="molecule type" value="Genomic_DNA"/>
</dbReference>
<reference evidence="3 4" key="1">
    <citation type="submission" date="2016-09" db="EMBL/GenBank/DDBJ databases">
        <title>Complete genome sequence of microbes from the polar regions.</title>
        <authorList>
            <person name="Liao L."/>
            <person name="Chen B."/>
        </authorList>
    </citation>
    <scope>NUCLEOTIDE SEQUENCE [LARGE SCALE GENOMIC DNA]</scope>
    <source>
        <strain evidence="3 4">ZS314</strain>
    </source>
</reference>
<dbReference type="OrthoDB" id="5082313at2"/>